<accession>A0AAV4SDN4</accession>
<evidence type="ECO:0000313" key="1">
    <source>
        <dbReference type="EMBL" id="GIY31780.1"/>
    </source>
</evidence>
<reference evidence="1 2" key="1">
    <citation type="submission" date="2021-06" db="EMBL/GenBank/DDBJ databases">
        <title>Caerostris extrusa draft genome.</title>
        <authorList>
            <person name="Kono N."/>
            <person name="Arakawa K."/>
        </authorList>
    </citation>
    <scope>NUCLEOTIDE SEQUENCE [LARGE SCALE GENOMIC DNA]</scope>
</reference>
<evidence type="ECO:0000313" key="2">
    <source>
        <dbReference type="Proteomes" id="UP001054945"/>
    </source>
</evidence>
<dbReference type="Proteomes" id="UP001054945">
    <property type="component" value="Unassembled WGS sequence"/>
</dbReference>
<dbReference type="AlphaFoldDB" id="A0AAV4SDN4"/>
<dbReference type="EMBL" id="BPLR01009425">
    <property type="protein sequence ID" value="GIY31780.1"/>
    <property type="molecule type" value="Genomic_DNA"/>
</dbReference>
<name>A0AAV4SDN4_CAEEX</name>
<proteinExistence type="predicted"/>
<keyword evidence="2" id="KW-1185">Reference proteome</keyword>
<protein>
    <recommendedName>
        <fullName evidence="3">C2H2-type domain-containing protein</fullName>
    </recommendedName>
</protein>
<evidence type="ECO:0008006" key="3">
    <source>
        <dbReference type="Google" id="ProtNLM"/>
    </source>
</evidence>
<sequence length="366" mass="41501">MASSLCRVENCVAVSHLCGDRDNSKFFNSEENGYISPCDVMNLAWVSAVPEDPTLAYCKICGKKIRAHKGDIEKHQKTKRHLKKQTTSDILADLIPISCDIFCFDPSIIISRGVVPHHMSGPGLIPTLTGPDGATVYQNLDGTKNNDIESNGDARVVPPTAQVTDGQQQIIYFTESAVDSAHQAANTVIDKLVEKYHQRRLDNLKIEHEAILQLYKDQLLLSQRETQSKVEADSEKVQFDREEHEQRMRCMQDEHSARLKTIEDEHNARLRAIEQELLFAQQDTNIIYRTVQAVQRGCTLANMEEVVRRIHFDRRIELVVVVAKCLVSTIRLSSYGDCPCKFERYPPVANTFTFLSRRCSVFHAMP</sequence>
<gene>
    <name evidence="1" type="primary">AVEN_272840_1</name>
    <name evidence="1" type="ORF">CEXT_342992</name>
</gene>
<comment type="caution">
    <text evidence="1">The sequence shown here is derived from an EMBL/GenBank/DDBJ whole genome shotgun (WGS) entry which is preliminary data.</text>
</comment>
<organism evidence="1 2">
    <name type="scientific">Caerostris extrusa</name>
    <name type="common">Bark spider</name>
    <name type="synonym">Caerostris bankana</name>
    <dbReference type="NCBI Taxonomy" id="172846"/>
    <lineage>
        <taxon>Eukaryota</taxon>
        <taxon>Metazoa</taxon>
        <taxon>Ecdysozoa</taxon>
        <taxon>Arthropoda</taxon>
        <taxon>Chelicerata</taxon>
        <taxon>Arachnida</taxon>
        <taxon>Araneae</taxon>
        <taxon>Araneomorphae</taxon>
        <taxon>Entelegynae</taxon>
        <taxon>Araneoidea</taxon>
        <taxon>Araneidae</taxon>
        <taxon>Caerostris</taxon>
    </lineage>
</organism>